<reference evidence="3" key="3">
    <citation type="submission" date="2019-07" db="EMBL/GenBank/DDBJ databases">
        <authorList>
            <person name="Whitman W."/>
            <person name="Huntemann M."/>
            <person name="Clum A."/>
            <person name="Pillay M."/>
            <person name="Palaniappan K."/>
            <person name="Varghese N."/>
            <person name="Mikhailova N."/>
            <person name="Stamatis D."/>
            <person name="Reddy T."/>
            <person name="Daum C."/>
            <person name="Shapiro N."/>
            <person name="Ivanova N."/>
            <person name="Kyrpides N."/>
            <person name="Woyke T."/>
        </authorList>
    </citation>
    <scope>NUCLEOTIDE SEQUENCE</scope>
    <source>
        <strain evidence="3">CGMCC 1.5380</strain>
    </source>
</reference>
<name>A0A562PUK9_9FLAO</name>
<evidence type="ECO:0000259" key="1">
    <source>
        <dbReference type="Pfam" id="PF02518"/>
    </source>
</evidence>
<dbReference type="Gene3D" id="3.30.565.10">
    <property type="entry name" value="Histidine kinase-like ATPase, C-terminal domain"/>
    <property type="match status" value="1"/>
</dbReference>
<evidence type="ECO:0000313" key="3">
    <source>
        <dbReference type="EMBL" id="TWI48104.1"/>
    </source>
</evidence>
<dbReference type="EMBL" id="VLKX01000005">
    <property type="protein sequence ID" value="TWI48104.1"/>
    <property type="molecule type" value="Genomic_DNA"/>
</dbReference>
<reference evidence="3 5" key="1">
    <citation type="journal article" date="2015" name="Stand. Genomic Sci.">
        <title>Genomic Encyclopedia of Bacterial and Archaeal Type Strains, Phase III: the genomes of soil and plant-associated and newly described type strains.</title>
        <authorList>
            <person name="Whitman W.B."/>
            <person name="Woyke T."/>
            <person name="Klenk H.P."/>
            <person name="Zhou Y."/>
            <person name="Lilburn T.G."/>
            <person name="Beck B.J."/>
            <person name="De Vos P."/>
            <person name="Vandamme P."/>
            <person name="Eisen J.A."/>
            <person name="Garrity G."/>
            <person name="Hugenholtz P."/>
            <person name="Kyrpides N.C."/>
        </authorList>
    </citation>
    <scope>NUCLEOTIDE SEQUENCE [LARGE SCALE GENOMIC DNA]</scope>
    <source>
        <strain evidence="3 5">CGMCC 1.5380</strain>
    </source>
</reference>
<dbReference type="Proteomes" id="UP000321392">
    <property type="component" value="Unassembled WGS sequence"/>
</dbReference>
<dbReference type="EMBL" id="QQBA01000005">
    <property type="protein sequence ID" value="RDI56194.1"/>
    <property type="molecule type" value="Genomic_DNA"/>
</dbReference>
<evidence type="ECO:0000313" key="4">
    <source>
        <dbReference type="Proteomes" id="UP000254518"/>
    </source>
</evidence>
<dbReference type="SUPFAM" id="SSF55874">
    <property type="entry name" value="ATPase domain of HSP90 chaperone/DNA topoisomerase II/histidine kinase"/>
    <property type="match status" value="1"/>
</dbReference>
<accession>A0A562PUK9</accession>
<dbReference type="AlphaFoldDB" id="A0A562PUK9"/>
<feature type="domain" description="Histidine kinase/HSP90-like ATPase" evidence="1">
    <location>
        <begin position="5"/>
        <end position="57"/>
    </location>
</feature>
<dbReference type="Proteomes" id="UP000254518">
    <property type="component" value="Unassembled WGS sequence"/>
</dbReference>
<evidence type="ECO:0000313" key="5">
    <source>
        <dbReference type="Proteomes" id="UP000321392"/>
    </source>
</evidence>
<keyword evidence="3" id="KW-0808">Transferase</keyword>
<gene>
    <name evidence="2" type="ORF">DFR66_10560</name>
    <name evidence="3" type="ORF">IQ02_01260</name>
</gene>
<dbReference type="Pfam" id="PF02518">
    <property type="entry name" value="HATPase_c"/>
    <property type="match status" value="1"/>
</dbReference>
<keyword evidence="3" id="KW-0418">Kinase</keyword>
<keyword evidence="4" id="KW-1185">Reference proteome</keyword>
<reference evidence="2 4" key="2">
    <citation type="submission" date="2018-07" db="EMBL/GenBank/DDBJ databases">
        <title>Genomic Encyclopedia of Type Strains, Phase IV (KMG-IV): sequencing the most valuable type-strain genomes for metagenomic binning, comparative biology and taxonomic classification.</title>
        <authorList>
            <person name="Goeker M."/>
        </authorList>
    </citation>
    <scope>NUCLEOTIDE SEQUENCE [LARGE SCALE GENOMIC DNA]</scope>
    <source>
        <strain evidence="2 4">DSM 19728</strain>
    </source>
</reference>
<evidence type="ECO:0000313" key="2">
    <source>
        <dbReference type="EMBL" id="RDI56194.1"/>
    </source>
</evidence>
<dbReference type="RefSeq" id="WP_242008637.1">
    <property type="nucleotide sequence ID" value="NZ_QQBA01000005.1"/>
</dbReference>
<proteinExistence type="predicted"/>
<dbReference type="InterPro" id="IPR036890">
    <property type="entry name" value="HATPase_C_sf"/>
</dbReference>
<comment type="caution">
    <text evidence="3">The sequence shown here is derived from an EMBL/GenBank/DDBJ whole genome shotgun (WGS) entry which is preliminary data.</text>
</comment>
<protein>
    <submittedName>
        <fullName evidence="3">Histidine kinase/DNA gyrase B/HSP90-like ATPase</fullName>
    </submittedName>
</protein>
<dbReference type="InterPro" id="IPR003594">
    <property type="entry name" value="HATPase_dom"/>
</dbReference>
<dbReference type="GO" id="GO:0016301">
    <property type="term" value="F:kinase activity"/>
    <property type="evidence" value="ECO:0007669"/>
    <property type="project" value="UniProtKB-KW"/>
</dbReference>
<organism evidence="3 5">
    <name type="scientific">Flavobacterium glaciei</name>
    <dbReference type="NCBI Taxonomy" id="386300"/>
    <lineage>
        <taxon>Bacteria</taxon>
        <taxon>Pseudomonadati</taxon>
        <taxon>Bacteroidota</taxon>
        <taxon>Flavobacteriia</taxon>
        <taxon>Flavobacteriales</taxon>
        <taxon>Flavobacteriaceae</taxon>
        <taxon>Flavobacterium</taxon>
    </lineage>
</organism>
<sequence>MEKVRDKIFGLYEKFHSNIDSNGIGLYLVYNHITSLGGRIAVESKINEGATFTISFKY</sequence>